<sequence>MTNHQYTIKQEDLECSICLGSWVNRDPRTLPCQHTYCFDCIQFIEQFDRITCALCCKRIRVPDGGIENLPKNLFVNKLAEVKSDHEVCRKHNKEVIEPIFFCKKCNIKVLCSRCIEEDHLDIDCNLIAHKIIKDLNQKCKNSIDKQRSIDKKNMNNLLKKVDNHKRNCYEILERKFNEIERKIRKYFDKREVNFNNFYLEQETIFTKEKQLNDYLAKLSKEELSVDELPEISINYDLKITDLPNLLQNSKQKTLVNFGDREIFFGSKIHMTIDGIYFLAYFSLEDKTILFKPFSGGKNREIHFNREISDFTVTRNYIYIFCNNVHTLYLSRIVFGKISILEVISENILKLFSAVENENNDTFLLALNEDNDLCYFVNNEIKWKKDIIENLSDGCISCNGNPILIEDKKTLVVLDKRNGETIRIIQCPGFIQMSPVPSNGLLILYHKRNKQKILYHFAEDHYQQELFRGDVINFYASNETNNIIFRTGSFNEIQLCKLE</sequence>
<dbReference type="SMART" id="SM00184">
    <property type="entry name" value="RING"/>
    <property type="match status" value="1"/>
</dbReference>
<proteinExistence type="predicted"/>
<evidence type="ECO:0000256" key="3">
    <source>
        <dbReference type="ARBA" id="ARBA00022833"/>
    </source>
</evidence>
<organism evidence="6 7">
    <name type="scientific">Dimorphilus gyrociliatus</name>
    <dbReference type="NCBI Taxonomy" id="2664684"/>
    <lineage>
        <taxon>Eukaryota</taxon>
        <taxon>Metazoa</taxon>
        <taxon>Spiralia</taxon>
        <taxon>Lophotrochozoa</taxon>
        <taxon>Annelida</taxon>
        <taxon>Polychaeta</taxon>
        <taxon>Polychaeta incertae sedis</taxon>
        <taxon>Dinophilidae</taxon>
        <taxon>Dimorphilus</taxon>
    </lineage>
</organism>
<dbReference type="PANTHER" id="PTHR25462:SF296">
    <property type="entry name" value="MEIOTIC P26, ISOFORM F"/>
    <property type="match status" value="1"/>
</dbReference>
<dbReference type="SUPFAM" id="SSF57850">
    <property type="entry name" value="RING/U-box"/>
    <property type="match status" value="1"/>
</dbReference>
<dbReference type="EMBL" id="CAJFCJ010000005">
    <property type="protein sequence ID" value="CAD5114625.1"/>
    <property type="molecule type" value="Genomic_DNA"/>
</dbReference>
<dbReference type="OrthoDB" id="111250at2759"/>
<dbReference type="GO" id="GO:0008270">
    <property type="term" value="F:zinc ion binding"/>
    <property type="evidence" value="ECO:0007669"/>
    <property type="project" value="UniProtKB-KW"/>
</dbReference>
<gene>
    <name evidence="6" type="ORF">DGYR_LOCUS3452</name>
</gene>
<dbReference type="PANTHER" id="PTHR25462">
    <property type="entry name" value="BONUS, ISOFORM C-RELATED"/>
    <property type="match status" value="1"/>
</dbReference>
<dbReference type="PROSITE" id="PS50089">
    <property type="entry name" value="ZF_RING_2"/>
    <property type="match status" value="1"/>
</dbReference>
<dbReference type="InterPro" id="IPR047153">
    <property type="entry name" value="TRIM45/56/19-like"/>
</dbReference>
<dbReference type="Gene3D" id="3.30.40.10">
    <property type="entry name" value="Zinc/RING finger domain, C3HC4 (zinc finger)"/>
    <property type="match status" value="1"/>
</dbReference>
<accession>A0A7I8VE27</accession>
<name>A0A7I8VE27_9ANNE</name>
<evidence type="ECO:0000256" key="2">
    <source>
        <dbReference type="ARBA" id="ARBA00022771"/>
    </source>
</evidence>
<evidence type="ECO:0000256" key="1">
    <source>
        <dbReference type="ARBA" id="ARBA00022723"/>
    </source>
</evidence>
<keyword evidence="2 4" id="KW-0863">Zinc-finger</keyword>
<dbReference type="InterPro" id="IPR017907">
    <property type="entry name" value="Znf_RING_CS"/>
</dbReference>
<dbReference type="PROSITE" id="PS00518">
    <property type="entry name" value="ZF_RING_1"/>
    <property type="match status" value="1"/>
</dbReference>
<dbReference type="InterPro" id="IPR013083">
    <property type="entry name" value="Znf_RING/FYVE/PHD"/>
</dbReference>
<protein>
    <recommendedName>
        <fullName evidence="5">RING-type domain-containing protein</fullName>
    </recommendedName>
</protein>
<comment type="caution">
    <text evidence="6">The sequence shown here is derived from an EMBL/GenBank/DDBJ whole genome shotgun (WGS) entry which is preliminary data.</text>
</comment>
<keyword evidence="7" id="KW-1185">Reference proteome</keyword>
<keyword evidence="1" id="KW-0479">Metal-binding</keyword>
<evidence type="ECO:0000313" key="6">
    <source>
        <dbReference type="EMBL" id="CAD5114625.1"/>
    </source>
</evidence>
<keyword evidence="3" id="KW-0862">Zinc</keyword>
<dbReference type="InterPro" id="IPR027370">
    <property type="entry name" value="Znf-RING_euk"/>
</dbReference>
<feature type="domain" description="RING-type" evidence="5">
    <location>
        <begin position="15"/>
        <end position="55"/>
    </location>
</feature>
<dbReference type="Pfam" id="PF13445">
    <property type="entry name" value="zf-RING_UBOX"/>
    <property type="match status" value="1"/>
</dbReference>
<evidence type="ECO:0000256" key="4">
    <source>
        <dbReference type="PROSITE-ProRule" id="PRU00175"/>
    </source>
</evidence>
<dbReference type="InterPro" id="IPR001841">
    <property type="entry name" value="Znf_RING"/>
</dbReference>
<dbReference type="AlphaFoldDB" id="A0A7I8VE27"/>
<dbReference type="Proteomes" id="UP000549394">
    <property type="component" value="Unassembled WGS sequence"/>
</dbReference>
<evidence type="ECO:0000313" key="7">
    <source>
        <dbReference type="Proteomes" id="UP000549394"/>
    </source>
</evidence>
<evidence type="ECO:0000259" key="5">
    <source>
        <dbReference type="PROSITE" id="PS50089"/>
    </source>
</evidence>
<reference evidence="6 7" key="1">
    <citation type="submission" date="2020-08" db="EMBL/GenBank/DDBJ databases">
        <authorList>
            <person name="Hejnol A."/>
        </authorList>
    </citation>
    <scope>NUCLEOTIDE SEQUENCE [LARGE SCALE GENOMIC DNA]</scope>
</reference>